<evidence type="ECO:0000313" key="3">
    <source>
        <dbReference type="Proteomes" id="UP000234331"/>
    </source>
</evidence>
<gene>
    <name evidence="2" type="ORF">FRACA_40032</name>
</gene>
<feature type="compositionally biased region" description="Low complexity" evidence="1">
    <location>
        <begin position="153"/>
        <end position="166"/>
    </location>
</feature>
<name>A0A2I2KWE4_9ACTN</name>
<evidence type="ECO:0000256" key="1">
    <source>
        <dbReference type="SAM" id="MobiDB-lite"/>
    </source>
</evidence>
<feature type="region of interest" description="Disordered" evidence="1">
    <location>
        <begin position="123"/>
        <end position="166"/>
    </location>
</feature>
<sequence length="208" mass="20786">MRGSARVRRLARSARRGATCPVRWSQVVSTTTVSTTPMRVVAIATKVATRPRPLPRRQARAPQPIAIRPESGKNNPTAANVNARIHSARAPGSSSAVTSGLSAIAWPGSSSGYGACGAAPVPGAAAPTGSAPSVALPGRRGSEPAGAPPPAFADPTDALADAPAGAGPESALAAVGLVMTDSSVDELPLVLIVPDAASARGPTRSRRA</sequence>
<dbReference type="Proteomes" id="UP000234331">
    <property type="component" value="Unassembled WGS sequence"/>
</dbReference>
<dbReference type="AlphaFoldDB" id="A0A2I2KWE4"/>
<keyword evidence="3" id="KW-1185">Reference proteome</keyword>
<reference evidence="2 3" key="1">
    <citation type="submission" date="2017-06" db="EMBL/GenBank/DDBJ databases">
        <authorList>
            <person name="Kim H.J."/>
            <person name="Triplett B.A."/>
        </authorList>
    </citation>
    <scope>NUCLEOTIDE SEQUENCE [LARGE SCALE GENOMIC DNA]</scope>
    <source>
        <strain evidence="2">FRACA_ARgP5</strain>
    </source>
</reference>
<accession>A0A2I2KWE4</accession>
<proteinExistence type="predicted"/>
<evidence type="ECO:0000313" key="2">
    <source>
        <dbReference type="EMBL" id="SNQ50003.1"/>
    </source>
</evidence>
<protein>
    <submittedName>
        <fullName evidence="2">Uncharacterized protein</fullName>
    </submittedName>
</protein>
<dbReference type="EMBL" id="FZMO01000334">
    <property type="protein sequence ID" value="SNQ50003.1"/>
    <property type="molecule type" value="Genomic_DNA"/>
</dbReference>
<feature type="compositionally biased region" description="Low complexity" evidence="1">
    <location>
        <begin position="123"/>
        <end position="135"/>
    </location>
</feature>
<organism evidence="2 3">
    <name type="scientific">Frankia canadensis</name>
    <dbReference type="NCBI Taxonomy" id="1836972"/>
    <lineage>
        <taxon>Bacteria</taxon>
        <taxon>Bacillati</taxon>
        <taxon>Actinomycetota</taxon>
        <taxon>Actinomycetes</taxon>
        <taxon>Frankiales</taxon>
        <taxon>Frankiaceae</taxon>
        <taxon>Frankia</taxon>
    </lineage>
</organism>